<dbReference type="InterPro" id="IPR005683">
    <property type="entry name" value="Tom22"/>
</dbReference>
<reference evidence="13" key="2">
    <citation type="submission" date="2021-12" db="EMBL/GenBank/DDBJ databases">
        <title>Resequencing data analysis of finger millet.</title>
        <authorList>
            <person name="Hatakeyama M."/>
            <person name="Aluri S."/>
            <person name="Balachadran M.T."/>
            <person name="Sivarajan S.R."/>
            <person name="Poveda L."/>
            <person name="Shimizu-Inatsugi R."/>
            <person name="Schlapbach R."/>
            <person name="Sreeman S.M."/>
            <person name="Shimizu K.K."/>
        </authorList>
    </citation>
    <scope>NUCLEOTIDE SEQUENCE</scope>
</reference>
<comment type="subcellular location">
    <subcellularLocation>
        <location evidence="1">Mitochondrion outer membrane</location>
        <topology evidence="1">Single-pass membrane protein</topology>
    </subcellularLocation>
</comment>
<keyword evidence="5" id="KW-1000">Mitochondrion outer membrane</keyword>
<keyword evidence="10 12" id="KW-0472">Membrane</keyword>
<name>A0AAV5DNB3_ELECO</name>
<gene>
    <name evidence="13" type="primary">ga29865</name>
    <name evidence="13" type="ORF">PR202_ga29865</name>
</gene>
<keyword evidence="9" id="KW-0496">Mitochondrion</keyword>
<accession>A0AAV5DNB3</accession>
<comment type="caution">
    <text evidence="13">The sequence shown here is derived from an EMBL/GenBank/DDBJ whole genome shotgun (WGS) entry which is preliminary data.</text>
</comment>
<dbReference type="GO" id="GO:0005741">
    <property type="term" value="C:mitochondrial outer membrane"/>
    <property type="evidence" value="ECO:0007669"/>
    <property type="project" value="UniProtKB-SubCell"/>
</dbReference>
<keyword evidence="8" id="KW-0811">Translocation</keyword>
<evidence type="ECO:0000313" key="13">
    <source>
        <dbReference type="EMBL" id="GJN11661.1"/>
    </source>
</evidence>
<dbReference type="Pfam" id="PF04281">
    <property type="entry name" value="Tom22"/>
    <property type="match status" value="1"/>
</dbReference>
<dbReference type="GO" id="GO:0006886">
    <property type="term" value="P:intracellular protein transport"/>
    <property type="evidence" value="ECO:0007669"/>
    <property type="project" value="InterPro"/>
</dbReference>
<dbReference type="PANTHER" id="PTHR46867:SF4">
    <property type="entry name" value="MITOCHONDRIAL IMPORT RECEPTOR SUBUNIT TOM9-2"/>
    <property type="match status" value="1"/>
</dbReference>
<keyword evidence="11" id="KW-0675">Receptor</keyword>
<evidence type="ECO:0000256" key="12">
    <source>
        <dbReference type="SAM" id="Phobius"/>
    </source>
</evidence>
<protein>
    <submittedName>
        <fullName evidence="13">Uncharacterized protein</fullName>
    </submittedName>
</protein>
<proteinExistence type="inferred from homology"/>
<evidence type="ECO:0000256" key="6">
    <source>
        <dbReference type="ARBA" id="ARBA00022927"/>
    </source>
</evidence>
<keyword evidence="7 12" id="KW-1133">Transmembrane helix</keyword>
<evidence type="ECO:0000256" key="8">
    <source>
        <dbReference type="ARBA" id="ARBA00023010"/>
    </source>
</evidence>
<keyword evidence="14" id="KW-1185">Reference proteome</keyword>
<organism evidence="13 14">
    <name type="scientific">Eleusine coracana subsp. coracana</name>
    <dbReference type="NCBI Taxonomy" id="191504"/>
    <lineage>
        <taxon>Eukaryota</taxon>
        <taxon>Viridiplantae</taxon>
        <taxon>Streptophyta</taxon>
        <taxon>Embryophyta</taxon>
        <taxon>Tracheophyta</taxon>
        <taxon>Spermatophyta</taxon>
        <taxon>Magnoliopsida</taxon>
        <taxon>Liliopsida</taxon>
        <taxon>Poales</taxon>
        <taxon>Poaceae</taxon>
        <taxon>PACMAD clade</taxon>
        <taxon>Chloridoideae</taxon>
        <taxon>Cynodonteae</taxon>
        <taxon>Eleusininae</taxon>
        <taxon>Eleusine</taxon>
    </lineage>
</organism>
<evidence type="ECO:0000256" key="3">
    <source>
        <dbReference type="ARBA" id="ARBA00022448"/>
    </source>
</evidence>
<keyword evidence="4 12" id="KW-0812">Transmembrane</keyword>
<dbReference type="InterPro" id="IPR017411">
    <property type="entry name" value="Tom22_pln"/>
</dbReference>
<dbReference type="Proteomes" id="UP001054889">
    <property type="component" value="Unassembled WGS sequence"/>
</dbReference>
<dbReference type="CDD" id="cd22884">
    <property type="entry name" value="TOM22"/>
    <property type="match status" value="1"/>
</dbReference>
<comment type="similarity">
    <text evidence="2">Belongs to the Tom22 family.</text>
</comment>
<keyword evidence="6" id="KW-0653">Protein transport</keyword>
<evidence type="ECO:0000313" key="14">
    <source>
        <dbReference type="Proteomes" id="UP001054889"/>
    </source>
</evidence>
<evidence type="ECO:0000256" key="5">
    <source>
        <dbReference type="ARBA" id="ARBA00022787"/>
    </source>
</evidence>
<dbReference type="EMBL" id="BQKI01000018">
    <property type="protein sequence ID" value="GJN11661.1"/>
    <property type="molecule type" value="Genomic_DNA"/>
</dbReference>
<evidence type="ECO:0000256" key="2">
    <source>
        <dbReference type="ARBA" id="ARBA00009874"/>
    </source>
</evidence>
<evidence type="ECO:0000256" key="10">
    <source>
        <dbReference type="ARBA" id="ARBA00023136"/>
    </source>
</evidence>
<evidence type="ECO:0000256" key="7">
    <source>
        <dbReference type="ARBA" id="ARBA00022989"/>
    </source>
</evidence>
<sequence>MSTLGPIKPSSSQSASAIMDSISRSSATKLGREAAEVGWKLARSTGKAAWIVGTTFLVLGLPLIFAMEQEASINDMIQNEQDQIRAILGTAS</sequence>
<keyword evidence="3" id="KW-0813">Transport</keyword>
<evidence type="ECO:0000256" key="4">
    <source>
        <dbReference type="ARBA" id="ARBA00022692"/>
    </source>
</evidence>
<feature type="transmembrane region" description="Helical" evidence="12">
    <location>
        <begin position="48"/>
        <end position="67"/>
    </location>
</feature>
<reference evidence="13" key="1">
    <citation type="journal article" date="2018" name="DNA Res.">
        <title>Multiple hybrid de novo genome assembly of finger millet, an orphan allotetraploid crop.</title>
        <authorList>
            <person name="Hatakeyama M."/>
            <person name="Aluri S."/>
            <person name="Balachadran M.T."/>
            <person name="Sivarajan S.R."/>
            <person name="Patrignani A."/>
            <person name="Gruter S."/>
            <person name="Poveda L."/>
            <person name="Shimizu-Inatsugi R."/>
            <person name="Baeten J."/>
            <person name="Francoijs K.J."/>
            <person name="Nataraja K.N."/>
            <person name="Reddy Y.A.N."/>
            <person name="Phadnis S."/>
            <person name="Ravikumar R.L."/>
            <person name="Schlapbach R."/>
            <person name="Sreeman S.M."/>
            <person name="Shimizu K.K."/>
        </authorList>
    </citation>
    <scope>NUCLEOTIDE SEQUENCE</scope>
</reference>
<evidence type="ECO:0000256" key="9">
    <source>
        <dbReference type="ARBA" id="ARBA00023128"/>
    </source>
</evidence>
<evidence type="ECO:0000256" key="11">
    <source>
        <dbReference type="ARBA" id="ARBA00023170"/>
    </source>
</evidence>
<evidence type="ECO:0000256" key="1">
    <source>
        <dbReference type="ARBA" id="ARBA00004572"/>
    </source>
</evidence>
<dbReference type="PANTHER" id="PTHR46867">
    <property type="entry name" value="MITOCHONDRIAL IMPORT RECEPTOR SUBUNIT TOM9-2"/>
    <property type="match status" value="1"/>
</dbReference>
<dbReference type="AlphaFoldDB" id="A0AAV5DNB3"/>